<dbReference type="AlphaFoldDB" id="A0A5C6RNI1"/>
<evidence type="ECO:0000256" key="4">
    <source>
        <dbReference type="SAM" id="Phobius"/>
    </source>
</evidence>
<dbReference type="Proteomes" id="UP000321721">
    <property type="component" value="Unassembled WGS sequence"/>
</dbReference>
<dbReference type="Pfam" id="PF03793">
    <property type="entry name" value="PASTA"/>
    <property type="match status" value="1"/>
</dbReference>
<dbReference type="EMBL" id="VOOS01000006">
    <property type="protein sequence ID" value="TXB63968.1"/>
    <property type="molecule type" value="Genomic_DNA"/>
</dbReference>
<dbReference type="InterPro" id="IPR012338">
    <property type="entry name" value="Beta-lactam/transpept-like"/>
</dbReference>
<dbReference type="InterPro" id="IPR050515">
    <property type="entry name" value="Beta-lactam/transpept"/>
</dbReference>
<comment type="subcellular location">
    <subcellularLocation>
        <location evidence="1">Membrane</location>
    </subcellularLocation>
</comment>
<dbReference type="RefSeq" id="WP_147101925.1">
    <property type="nucleotide sequence ID" value="NZ_VOOS01000006.1"/>
</dbReference>
<evidence type="ECO:0000313" key="7">
    <source>
        <dbReference type="Proteomes" id="UP000321721"/>
    </source>
</evidence>
<dbReference type="InterPro" id="IPR036138">
    <property type="entry name" value="PBP_dimer_sf"/>
</dbReference>
<comment type="caution">
    <text evidence="6">The sequence shown here is derived from an EMBL/GenBank/DDBJ whole genome shotgun (WGS) entry which is preliminary data.</text>
</comment>
<dbReference type="PANTHER" id="PTHR30627:SF1">
    <property type="entry name" value="PEPTIDOGLYCAN D,D-TRANSPEPTIDASE FTSI"/>
    <property type="match status" value="1"/>
</dbReference>
<dbReference type="PANTHER" id="PTHR30627">
    <property type="entry name" value="PEPTIDOGLYCAN D,D-TRANSPEPTIDASE"/>
    <property type="match status" value="1"/>
</dbReference>
<dbReference type="InterPro" id="IPR001460">
    <property type="entry name" value="PCN-bd_Tpept"/>
</dbReference>
<dbReference type="OrthoDB" id="9804124at2"/>
<dbReference type="Gene3D" id="3.40.710.10">
    <property type="entry name" value="DD-peptidase/beta-lactamase superfamily"/>
    <property type="match status" value="1"/>
</dbReference>
<keyword evidence="2" id="KW-0645">Protease</keyword>
<keyword evidence="2" id="KW-0121">Carboxypeptidase</keyword>
<dbReference type="GO" id="GO:0004180">
    <property type="term" value="F:carboxypeptidase activity"/>
    <property type="evidence" value="ECO:0007669"/>
    <property type="project" value="UniProtKB-KW"/>
</dbReference>
<dbReference type="SUPFAM" id="SSF56519">
    <property type="entry name" value="Penicillin binding protein dimerisation domain"/>
    <property type="match status" value="1"/>
</dbReference>
<reference evidence="6 7" key="1">
    <citation type="submission" date="2019-08" db="EMBL/GenBank/DDBJ databases">
        <title>Genome of Vicingus serpentipes NCIMB 15042.</title>
        <authorList>
            <person name="Bowman J.P."/>
        </authorList>
    </citation>
    <scope>NUCLEOTIDE SEQUENCE [LARGE SCALE GENOMIC DNA]</scope>
    <source>
        <strain evidence="6 7">NCIMB 15042</strain>
    </source>
</reference>
<organism evidence="6 7">
    <name type="scientific">Vicingus serpentipes</name>
    <dbReference type="NCBI Taxonomy" id="1926625"/>
    <lineage>
        <taxon>Bacteria</taxon>
        <taxon>Pseudomonadati</taxon>
        <taxon>Bacteroidota</taxon>
        <taxon>Flavobacteriia</taxon>
        <taxon>Flavobacteriales</taxon>
        <taxon>Vicingaceae</taxon>
        <taxon>Vicingus</taxon>
    </lineage>
</organism>
<dbReference type="GO" id="GO:0005886">
    <property type="term" value="C:plasma membrane"/>
    <property type="evidence" value="ECO:0007669"/>
    <property type="project" value="TreeGrafter"/>
</dbReference>
<name>A0A5C6RNI1_9FLAO</name>
<keyword evidence="7" id="KW-1185">Reference proteome</keyword>
<dbReference type="Pfam" id="PF00905">
    <property type="entry name" value="Transpeptidase"/>
    <property type="match status" value="1"/>
</dbReference>
<dbReference type="CDD" id="cd06575">
    <property type="entry name" value="PASTA_Pbp2x-like_2"/>
    <property type="match status" value="1"/>
</dbReference>
<evidence type="ECO:0000256" key="2">
    <source>
        <dbReference type="ARBA" id="ARBA00022645"/>
    </source>
</evidence>
<dbReference type="GO" id="GO:0071555">
    <property type="term" value="P:cell wall organization"/>
    <property type="evidence" value="ECO:0007669"/>
    <property type="project" value="TreeGrafter"/>
</dbReference>
<feature type="transmembrane region" description="Helical" evidence="4">
    <location>
        <begin position="12"/>
        <end position="31"/>
    </location>
</feature>
<dbReference type="SUPFAM" id="SSF54184">
    <property type="entry name" value="Penicillin-binding protein 2x (pbp-2x), c-terminal domain"/>
    <property type="match status" value="1"/>
</dbReference>
<protein>
    <submittedName>
        <fullName evidence="6">PASTA domain-containing protein</fullName>
    </submittedName>
</protein>
<dbReference type="PROSITE" id="PS51178">
    <property type="entry name" value="PASTA"/>
    <property type="match status" value="1"/>
</dbReference>
<proteinExistence type="predicted"/>
<keyword evidence="4" id="KW-0812">Transmembrane</keyword>
<dbReference type="Gene3D" id="3.30.450.330">
    <property type="match status" value="1"/>
</dbReference>
<evidence type="ECO:0000259" key="5">
    <source>
        <dbReference type="PROSITE" id="PS51178"/>
    </source>
</evidence>
<evidence type="ECO:0000313" key="6">
    <source>
        <dbReference type="EMBL" id="TXB63968.1"/>
    </source>
</evidence>
<dbReference type="Pfam" id="PF03717">
    <property type="entry name" value="PBP_dimer"/>
    <property type="match status" value="1"/>
</dbReference>
<keyword evidence="3 4" id="KW-0472">Membrane</keyword>
<keyword evidence="4" id="KW-1133">Transmembrane helix</keyword>
<dbReference type="InterPro" id="IPR005311">
    <property type="entry name" value="PBP_dimer"/>
</dbReference>
<dbReference type="SUPFAM" id="SSF56601">
    <property type="entry name" value="beta-lactamase/transpeptidase-like"/>
    <property type="match status" value="1"/>
</dbReference>
<evidence type="ECO:0000256" key="3">
    <source>
        <dbReference type="ARBA" id="ARBA00023136"/>
    </source>
</evidence>
<dbReference type="InterPro" id="IPR005543">
    <property type="entry name" value="PASTA_dom"/>
</dbReference>
<dbReference type="GO" id="GO:0008658">
    <property type="term" value="F:penicillin binding"/>
    <property type="evidence" value="ECO:0007669"/>
    <property type="project" value="InterPro"/>
</dbReference>
<dbReference type="Gene3D" id="3.90.1310.10">
    <property type="entry name" value="Penicillin-binding protein 2a (Domain 2)"/>
    <property type="match status" value="1"/>
</dbReference>
<sequence>MKNLRKDILSRVYLVYAFIALFAIIILGQTINVQYVQGEEWRQKAENLTTGFKNIEAVRGNLYAADGSLLATSVPIYEVRFDVNTEALSDEVFYGEIDSLCIQLSELFPSKTKKQYKAEFISARKKGSRYHLVKRNVKYTELKELKTFHIFNRGKFKGGLIYTQQNKRVRPFEVLAARTIGYEREGVKPVGLEGAYTKDLSGVNGKRLMQKIAGGVWMPISDDNEVEPQDGSDVYTTIDINIQDVAENALRKQLEMHAADHGCVALMEVSTGQIKAIANLSLTKSGTYYETYNYMIGESTEPGSVFKLPALMAAFEDGYVSLDDMVNTEDGTTKFYDKTMRDSHKGGFGIISVKRAFEVSSNVAISKLINENYADKPQQFVDRLYKMNLNKRLGIEVAGEGMPLIKSTDDESWSGVSLPWMSIGYESHLTPLQILTFYNAVANNGKMVKPMFVKQIKHRGKVVKDFKTEVINNSICSKKTIEMAQEMLLGVVEEGTARNLKNSTYKIAGKTGTAQIANDKYGYKYESKISHQASFVGYFPADNPKYTCIVVVNAPSRNVFYGNLVAGPIFKEVADKVYANSISIHAALKKKESYAASKIPYAKDGYYDDLAKIYKELGVKTKTSQKVNEWVKVSTGANEVQVYHKKVAPIYIPDVTGLSVKDAVFLLENQGLVVKFSGSGTVKKQSINPGEKAVKGAKIILELV</sequence>
<accession>A0A5C6RNI1</accession>
<gene>
    <name evidence="6" type="ORF">FRY74_12000</name>
</gene>
<evidence type="ECO:0000256" key="1">
    <source>
        <dbReference type="ARBA" id="ARBA00004370"/>
    </source>
</evidence>
<feature type="domain" description="PASTA" evidence="5">
    <location>
        <begin position="646"/>
        <end position="704"/>
    </location>
</feature>
<dbReference type="Gene3D" id="3.30.10.20">
    <property type="match status" value="1"/>
</dbReference>
<dbReference type="SMART" id="SM00740">
    <property type="entry name" value="PASTA"/>
    <property type="match status" value="1"/>
</dbReference>
<keyword evidence="2" id="KW-0378">Hydrolase</keyword>